<keyword evidence="2" id="KW-0285">Flavoprotein</keyword>
<dbReference type="Pfam" id="PF01207">
    <property type="entry name" value="Dus"/>
    <property type="match status" value="1"/>
</dbReference>
<keyword evidence="3" id="KW-0288">FMN</keyword>
<evidence type="ECO:0000256" key="6">
    <source>
        <dbReference type="ARBA" id="ARBA00023002"/>
    </source>
</evidence>
<dbReference type="SUPFAM" id="SSF51395">
    <property type="entry name" value="FMN-linked oxidoreductases"/>
    <property type="match status" value="1"/>
</dbReference>
<evidence type="ECO:0000256" key="5">
    <source>
        <dbReference type="ARBA" id="ARBA00022857"/>
    </source>
</evidence>
<proteinExistence type="predicted"/>
<dbReference type="PROSITE" id="PS01136">
    <property type="entry name" value="UPF0034"/>
    <property type="match status" value="1"/>
</dbReference>
<feature type="domain" description="DUS-like FMN-binding" evidence="7">
    <location>
        <begin position="19"/>
        <end position="323"/>
    </location>
</feature>
<name>A0A3A1YAX1_9GAMM</name>
<keyword evidence="6" id="KW-0560">Oxidoreductase</keyword>
<dbReference type="PANTHER" id="PTHR45846">
    <property type="entry name" value="TRNA-DIHYDROURIDINE(47) SYNTHASE [NAD(P)(+)]-LIKE"/>
    <property type="match status" value="1"/>
</dbReference>
<comment type="caution">
    <text evidence="8">The sequence shown here is derived from an EMBL/GenBank/DDBJ whole genome shotgun (WGS) entry which is preliminary data.</text>
</comment>
<protein>
    <submittedName>
        <fullName evidence="8">tRNA dihydrouridine synthase DusB</fullName>
    </submittedName>
</protein>
<evidence type="ECO:0000256" key="1">
    <source>
        <dbReference type="ARBA" id="ARBA00001917"/>
    </source>
</evidence>
<dbReference type="InterPro" id="IPR004652">
    <property type="entry name" value="DusB-like"/>
</dbReference>
<evidence type="ECO:0000313" key="8">
    <source>
        <dbReference type="EMBL" id="RIY34389.1"/>
    </source>
</evidence>
<dbReference type="InterPro" id="IPR018517">
    <property type="entry name" value="tRNA_hU_synthase_CS"/>
</dbReference>
<evidence type="ECO:0000256" key="2">
    <source>
        <dbReference type="ARBA" id="ARBA00022630"/>
    </source>
</evidence>
<accession>A0A3A1YAX1</accession>
<reference evidence="8 9" key="1">
    <citation type="submission" date="2017-08" db="EMBL/GenBank/DDBJ databases">
        <title>Reclassification of Bisgaard taxon 37 and 44.</title>
        <authorList>
            <person name="Christensen H."/>
        </authorList>
    </citation>
    <scope>NUCLEOTIDE SEQUENCE [LARGE SCALE GENOMIC DNA]</scope>
    <source>
        <strain evidence="8 9">EEAB3T1</strain>
    </source>
</reference>
<evidence type="ECO:0000256" key="4">
    <source>
        <dbReference type="ARBA" id="ARBA00022694"/>
    </source>
</evidence>
<dbReference type="PANTHER" id="PTHR45846:SF1">
    <property type="entry name" value="TRNA-DIHYDROURIDINE(47) SYNTHASE [NAD(P)(+)]-LIKE"/>
    <property type="match status" value="1"/>
</dbReference>
<comment type="cofactor">
    <cofactor evidence="1">
        <name>FMN</name>
        <dbReference type="ChEBI" id="CHEBI:58210"/>
    </cofactor>
</comment>
<keyword evidence="4" id="KW-0819">tRNA processing</keyword>
<sequence>MSKNGFYIDNFFIKNRIALAPMAGISDVPYRQVHLEHGVGYAVSEMVLANEQFLKQGHSLEHLNFQEYKESDFQKYLVPRSLQILGHSPDDMATLTKLIVKHNLADIIDINMGCPAKKVVKKAAGSALMADPKLVKDILQSVIKAAGSTPVTLKMRTGVDSEHRNALELALMAQDLGIKAITLHGRTRKDLFKGHAEYQTIKELKQELEIPVIANGDIDSVEKLLYVKDITNADAFMVGRASQGDPWLIAKLVAIDEGKKYYVPTKKEKFCITVQHLLNIQKSYQEIIGVKIARKHFIWYLEKIFPEVYYKKTYNNLEEQIENNFLIPTNLSHKKIIKELIIENTANEIFDKQEIETWKSTFIKLNSYREQEVFLLNCIEFLNKKNIP</sequence>
<dbReference type="GO" id="GO:0003723">
    <property type="term" value="F:RNA binding"/>
    <property type="evidence" value="ECO:0007669"/>
    <property type="project" value="TreeGrafter"/>
</dbReference>
<evidence type="ECO:0000259" key="7">
    <source>
        <dbReference type="Pfam" id="PF01207"/>
    </source>
</evidence>
<dbReference type="OrthoDB" id="9764501at2"/>
<dbReference type="NCBIfam" id="TIGR00737">
    <property type="entry name" value="nifR3_yhdG"/>
    <property type="match status" value="1"/>
</dbReference>
<dbReference type="RefSeq" id="WP_119534960.1">
    <property type="nucleotide sequence ID" value="NZ_NRJF01000162.1"/>
</dbReference>
<dbReference type="Proteomes" id="UP000265964">
    <property type="component" value="Unassembled WGS sequence"/>
</dbReference>
<dbReference type="Gene3D" id="3.20.20.70">
    <property type="entry name" value="Aldolase class I"/>
    <property type="match status" value="1"/>
</dbReference>
<dbReference type="GO" id="GO:0017150">
    <property type="term" value="F:tRNA dihydrouridine synthase activity"/>
    <property type="evidence" value="ECO:0007669"/>
    <property type="project" value="InterPro"/>
</dbReference>
<evidence type="ECO:0000256" key="3">
    <source>
        <dbReference type="ARBA" id="ARBA00022643"/>
    </source>
</evidence>
<dbReference type="EMBL" id="NRJF01000162">
    <property type="protein sequence ID" value="RIY34389.1"/>
    <property type="molecule type" value="Genomic_DNA"/>
</dbReference>
<dbReference type="GO" id="GO:0050660">
    <property type="term" value="F:flavin adenine dinucleotide binding"/>
    <property type="evidence" value="ECO:0007669"/>
    <property type="project" value="InterPro"/>
</dbReference>
<keyword evidence="5" id="KW-0521">NADP</keyword>
<dbReference type="InterPro" id="IPR035587">
    <property type="entry name" value="DUS-like_FMN-bd"/>
</dbReference>
<dbReference type="CDD" id="cd02801">
    <property type="entry name" value="DUS_like_FMN"/>
    <property type="match status" value="1"/>
</dbReference>
<dbReference type="InterPro" id="IPR013785">
    <property type="entry name" value="Aldolase_TIM"/>
</dbReference>
<dbReference type="AlphaFoldDB" id="A0A3A1YAX1"/>
<keyword evidence="9" id="KW-1185">Reference proteome</keyword>
<gene>
    <name evidence="8" type="ORF">CKF59_05495</name>
</gene>
<organism evidence="8 9">
    <name type="scientific">Psittacicella gerlachiana</name>
    <dbReference type="NCBI Taxonomy" id="2028574"/>
    <lineage>
        <taxon>Bacteria</taxon>
        <taxon>Pseudomonadati</taxon>
        <taxon>Pseudomonadota</taxon>
        <taxon>Gammaproteobacteria</taxon>
        <taxon>Pasteurellales</taxon>
        <taxon>Psittacicellaceae</taxon>
        <taxon>Psittacicella</taxon>
    </lineage>
</organism>
<evidence type="ECO:0000313" key="9">
    <source>
        <dbReference type="Proteomes" id="UP000265964"/>
    </source>
</evidence>